<dbReference type="Proteomes" id="UP000009192">
    <property type="component" value="Unassembled WGS sequence"/>
</dbReference>
<name>B4L446_DROMO</name>
<sequence>MRLHLLVALALTLLAVLQSAMARVVSYQDVVQHHRSSMAAGLAGVPSGQPPQHGGPPPPPPRTTTAASSG</sequence>
<proteinExistence type="predicted"/>
<dbReference type="InParanoid" id="B4L446"/>
<dbReference type="HOGENOM" id="CLU_203435_0_0_1"/>
<feature type="signal peptide" evidence="2">
    <location>
        <begin position="1"/>
        <end position="22"/>
    </location>
</feature>
<dbReference type="OMA" id="AANMRLH"/>
<accession>B4L446</accession>
<protein>
    <submittedName>
        <fullName evidence="3">Uncharacterized protein</fullName>
    </submittedName>
</protein>
<feature type="chain" id="PRO_5002811987" evidence="2">
    <location>
        <begin position="23"/>
        <end position="70"/>
    </location>
</feature>
<keyword evidence="2" id="KW-0732">Signal</keyword>
<dbReference type="KEGG" id="dmo:Dmoj_GI14929"/>
<gene>
    <name evidence="3" type="primary">Dmoj\GI14929</name>
    <name evidence="3" type="ORF">Dmoj_GI14929</name>
</gene>
<evidence type="ECO:0000256" key="2">
    <source>
        <dbReference type="SAM" id="SignalP"/>
    </source>
</evidence>
<organism evidence="3 4">
    <name type="scientific">Drosophila mojavensis</name>
    <name type="common">Fruit fly</name>
    <dbReference type="NCBI Taxonomy" id="7230"/>
    <lineage>
        <taxon>Eukaryota</taxon>
        <taxon>Metazoa</taxon>
        <taxon>Ecdysozoa</taxon>
        <taxon>Arthropoda</taxon>
        <taxon>Hexapoda</taxon>
        <taxon>Insecta</taxon>
        <taxon>Pterygota</taxon>
        <taxon>Neoptera</taxon>
        <taxon>Endopterygota</taxon>
        <taxon>Diptera</taxon>
        <taxon>Brachycera</taxon>
        <taxon>Muscomorpha</taxon>
        <taxon>Ephydroidea</taxon>
        <taxon>Drosophilidae</taxon>
        <taxon>Drosophila</taxon>
    </lineage>
</organism>
<evidence type="ECO:0000313" key="4">
    <source>
        <dbReference type="Proteomes" id="UP000009192"/>
    </source>
</evidence>
<feature type="compositionally biased region" description="Pro residues" evidence="1">
    <location>
        <begin position="53"/>
        <end position="62"/>
    </location>
</feature>
<reference evidence="3 4" key="1">
    <citation type="journal article" date="2007" name="Nature">
        <title>Evolution of genes and genomes on the Drosophila phylogeny.</title>
        <authorList>
            <consortium name="Drosophila 12 Genomes Consortium"/>
            <person name="Clark A.G."/>
            <person name="Eisen M.B."/>
            <person name="Smith D.R."/>
            <person name="Bergman C.M."/>
            <person name="Oliver B."/>
            <person name="Markow T.A."/>
            <person name="Kaufman T.C."/>
            <person name="Kellis M."/>
            <person name="Gelbart W."/>
            <person name="Iyer V.N."/>
            <person name="Pollard D.A."/>
            <person name="Sackton T.B."/>
            <person name="Larracuente A.M."/>
            <person name="Singh N.D."/>
            <person name="Abad J.P."/>
            <person name="Abt D.N."/>
            <person name="Adryan B."/>
            <person name="Aguade M."/>
            <person name="Akashi H."/>
            <person name="Anderson W.W."/>
            <person name="Aquadro C.F."/>
            <person name="Ardell D.H."/>
            <person name="Arguello R."/>
            <person name="Artieri C.G."/>
            <person name="Barbash D.A."/>
            <person name="Barker D."/>
            <person name="Barsanti P."/>
            <person name="Batterham P."/>
            <person name="Batzoglou S."/>
            <person name="Begun D."/>
            <person name="Bhutkar A."/>
            <person name="Blanco E."/>
            <person name="Bosak S.A."/>
            <person name="Bradley R.K."/>
            <person name="Brand A.D."/>
            <person name="Brent M.R."/>
            <person name="Brooks A.N."/>
            <person name="Brown R.H."/>
            <person name="Butlin R.K."/>
            <person name="Caggese C."/>
            <person name="Calvi B.R."/>
            <person name="Bernardo de Carvalho A."/>
            <person name="Caspi A."/>
            <person name="Castrezana S."/>
            <person name="Celniker S.E."/>
            <person name="Chang J.L."/>
            <person name="Chapple C."/>
            <person name="Chatterji S."/>
            <person name="Chinwalla A."/>
            <person name="Civetta A."/>
            <person name="Clifton S.W."/>
            <person name="Comeron J.M."/>
            <person name="Costello J.C."/>
            <person name="Coyne J.A."/>
            <person name="Daub J."/>
            <person name="David R.G."/>
            <person name="Delcher A.L."/>
            <person name="Delehaunty K."/>
            <person name="Do C.B."/>
            <person name="Ebling H."/>
            <person name="Edwards K."/>
            <person name="Eickbush T."/>
            <person name="Evans J.D."/>
            <person name="Filipski A."/>
            <person name="Findeiss S."/>
            <person name="Freyhult E."/>
            <person name="Fulton L."/>
            <person name="Fulton R."/>
            <person name="Garcia A.C."/>
            <person name="Gardiner A."/>
            <person name="Garfield D.A."/>
            <person name="Garvin B.E."/>
            <person name="Gibson G."/>
            <person name="Gilbert D."/>
            <person name="Gnerre S."/>
            <person name="Godfrey J."/>
            <person name="Good R."/>
            <person name="Gotea V."/>
            <person name="Gravely B."/>
            <person name="Greenberg A.J."/>
            <person name="Griffiths-Jones S."/>
            <person name="Gross S."/>
            <person name="Guigo R."/>
            <person name="Gustafson E.A."/>
            <person name="Haerty W."/>
            <person name="Hahn M.W."/>
            <person name="Halligan D.L."/>
            <person name="Halpern A.L."/>
            <person name="Halter G.M."/>
            <person name="Han M.V."/>
            <person name="Heger A."/>
            <person name="Hillier L."/>
            <person name="Hinrichs A.S."/>
            <person name="Holmes I."/>
            <person name="Hoskins R.A."/>
            <person name="Hubisz M.J."/>
            <person name="Hultmark D."/>
            <person name="Huntley M.A."/>
            <person name="Jaffe D.B."/>
            <person name="Jagadeeshan S."/>
            <person name="Jeck W.R."/>
            <person name="Johnson J."/>
            <person name="Jones C.D."/>
            <person name="Jordan W.C."/>
            <person name="Karpen G.H."/>
            <person name="Kataoka E."/>
            <person name="Keightley P.D."/>
            <person name="Kheradpour P."/>
            <person name="Kirkness E.F."/>
            <person name="Koerich L.B."/>
            <person name="Kristiansen K."/>
            <person name="Kudrna D."/>
            <person name="Kulathinal R.J."/>
            <person name="Kumar S."/>
            <person name="Kwok R."/>
            <person name="Lander E."/>
            <person name="Langley C.H."/>
            <person name="Lapoint R."/>
            <person name="Lazzaro B.P."/>
            <person name="Lee S.J."/>
            <person name="Levesque L."/>
            <person name="Li R."/>
            <person name="Lin C.F."/>
            <person name="Lin M.F."/>
            <person name="Lindblad-Toh K."/>
            <person name="Llopart A."/>
            <person name="Long M."/>
            <person name="Low L."/>
            <person name="Lozovsky E."/>
            <person name="Lu J."/>
            <person name="Luo M."/>
            <person name="Machado C.A."/>
            <person name="Makalowski W."/>
            <person name="Marzo M."/>
            <person name="Matsuda M."/>
            <person name="Matzkin L."/>
            <person name="McAllister B."/>
            <person name="McBride C.S."/>
            <person name="McKernan B."/>
            <person name="McKernan K."/>
            <person name="Mendez-Lago M."/>
            <person name="Minx P."/>
            <person name="Mollenhauer M.U."/>
            <person name="Montooth K."/>
            <person name="Mount S.M."/>
            <person name="Mu X."/>
            <person name="Myers E."/>
            <person name="Negre B."/>
            <person name="Newfeld S."/>
            <person name="Nielsen R."/>
            <person name="Noor M.A."/>
            <person name="O'Grady P."/>
            <person name="Pachter L."/>
            <person name="Papaceit M."/>
            <person name="Parisi M.J."/>
            <person name="Parisi M."/>
            <person name="Parts L."/>
            <person name="Pedersen J.S."/>
            <person name="Pesole G."/>
            <person name="Phillippy A.M."/>
            <person name="Ponting C.P."/>
            <person name="Pop M."/>
            <person name="Porcelli D."/>
            <person name="Powell J.R."/>
            <person name="Prohaska S."/>
            <person name="Pruitt K."/>
            <person name="Puig M."/>
            <person name="Quesneville H."/>
            <person name="Ram K.R."/>
            <person name="Rand D."/>
            <person name="Rasmussen M.D."/>
            <person name="Reed L.K."/>
            <person name="Reenan R."/>
            <person name="Reily A."/>
            <person name="Remington K.A."/>
            <person name="Rieger T.T."/>
            <person name="Ritchie M.G."/>
            <person name="Robin C."/>
            <person name="Rogers Y.H."/>
            <person name="Rohde C."/>
            <person name="Rozas J."/>
            <person name="Rubenfield M.J."/>
            <person name="Ruiz A."/>
            <person name="Russo S."/>
            <person name="Salzberg S.L."/>
            <person name="Sanchez-Gracia A."/>
            <person name="Saranga D.J."/>
            <person name="Sato H."/>
            <person name="Schaeffer S.W."/>
            <person name="Schatz M.C."/>
            <person name="Schlenke T."/>
            <person name="Schwartz R."/>
            <person name="Segarra C."/>
            <person name="Singh R.S."/>
            <person name="Sirot L."/>
            <person name="Sirota M."/>
            <person name="Sisneros N.B."/>
            <person name="Smith C.D."/>
            <person name="Smith T.F."/>
            <person name="Spieth J."/>
            <person name="Stage D.E."/>
            <person name="Stark A."/>
            <person name="Stephan W."/>
            <person name="Strausberg R.L."/>
            <person name="Strempel S."/>
            <person name="Sturgill D."/>
            <person name="Sutton G."/>
            <person name="Sutton G.G."/>
            <person name="Tao W."/>
            <person name="Teichmann S."/>
            <person name="Tobari Y.N."/>
            <person name="Tomimura Y."/>
            <person name="Tsolas J.M."/>
            <person name="Valente V.L."/>
            <person name="Venter E."/>
            <person name="Venter J.C."/>
            <person name="Vicario S."/>
            <person name="Vieira F.G."/>
            <person name="Vilella A.J."/>
            <person name="Villasante A."/>
            <person name="Walenz B."/>
            <person name="Wang J."/>
            <person name="Wasserman M."/>
            <person name="Watts T."/>
            <person name="Wilson D."/>
            <person name="Wilson R.K."/>
            <person name="Wing R.A."/>
            <person name="Wolfner M.F."/>
            <person name="Wong A."/>
            <person name="Wong G.K."/>
            <person name="Wu C.I."/>
            <person name="Wu G."/>
            <person name="Yamamoto D."/>
            <person name="Yang H.P."/>
            <person name="Yang S.P."/>
            <person name="Yorke J.A."/>
            <person name="Yoshida K."/>
            <person name="Zdobnov E."/>
            <person name="Zhang P."/>
            <person name="Zhang Y."/>
            <person name="Zimin A.V."/>
            <person name="Baldwin J."/>
            <person name="Abdouelleil A."/>
            <person name="Abdulkadir J."/>
            <person name="Abebe A."/>
            <person name="Abera B."/>
            <person name="Abreu J."/>
            <person name="Acer S.C."/>
            <person name="Aftuck L."/>
            <person name="Alexander A."/>
            <person name="An P."/>
            <person name="Anderson E."/>
            <person name="Anderson S."/>
            <person name="Arachi H."/>
            <person name="Azer M."/>
            <person name="Bachantsang P."/>
            <person name="Barry A."/>
            <person name="Bayul T."/>
            <person name="Berlin A."/>
            <person name="Bessette D."/>
            <person name="Bloom T."/>
            <person name="Blye J."/>
            <person name="Boguslavskiy L."/>
            <person name="Bonnet C."/>
            <person name="Boukhgalter B."/>
            <person name="Bourzgui I."/>
            <person name="Brown A."/>
            <person name="Cahill P."/>
            <person name="Channer S."/>
            <person name="Cheshatsang Y."/>
            <person name="Chuda L."/>
            <person name="Citroen M."/>
            <person name="Collymore A."/>
            <person name="Cooke P."/>
            <person name="Costello M."/>
            <person name="D'Aco K."/>
            <person name="Daza R."/>
            <person name="De Haan G."/>
            <person name="DeGray S."/>
            <person name="DeMaso C."/>
            <person name="Dhargay N."/>
            <person name="Dooley K."/>
            <person name="Dooley E."/>
            <person name="Doricent M."/>
            <person name="Dorje P."/>
            <person name="Dorjee K."/>
            <person name="Dupes A."/>
            <person name="Elong R."/>
            <person name="Falk J."/>
            <person name="Farina A."/>
            <person name="Faro S."/>
            <person name="Ferguson D."/>
            <person name="Fisher S."/>
            <person name="Foley C.D."/>
            <person name="Franke A."/>
            <person name="Friedrich D."/>
            <person name="Gadbois L."/>
            <person name="Gearin G."/>
            <person name="Gearin C.R."/>
            <person name="Giannoukos G."/>
            <person name="Goode T."/>
            <person name="Graham J."/>
            <person name="Grandbois E."/>
            <person name="Grewal S."/>
            <person name="Gyaltsen K."/>
            <person name="Hafez N."/>
            <person name="Hagos B."/>
            <person name="Hall J."/>
            <person name="Henson C."/>
            <person name="Hollinger A."/>
            <person name="Honan T."/>
            <person name="Huard M.D."/>
            <person name="Hughes L."/>
            <person name="Hurhula B."/>
            <person name="Husby M.E."/>
            <person name="Kamat A."/>
            <person name="Kanga B."/>
            <person name="Kashin S."/>
            <person name="Khazanovich D."/>
            <person name="Kisner P."/>
            <person name="Lance K."/>
            <person name="Lara M."/>
            <person name="Lee W."/>
            <person name="Lennon N."/>
            <person name="Letendre F."/>
            <person name="LeVine R."/>
            <person name="Lipovsky A."/>
            <person name="Liu X."/>
            <person name="Liu J."/>
            <person name="Liu S."/>
            <person name="Lokyitsang T."/>
            <person name="Lokyitsang Y."/>
            <person name="Lubonja R."/>
            <person name="Lui A."/>
            <person name="MacDonald P."/>
            <person name="Magnisalis V."/>
            <person name="Maru K."/>
            <person name="Matthews C."/>
            <person name="McCusker W."/>
            <person name="McDonough S."/>
            <person name="Mehta T."/>
            <person name="Meldrim J."/>
            <person name="Meneus L."/>
            <person name="Mihai O."/>
            <person name="Mihalev A."/>
            <person name="Mihova T."/>
            <person name="Mittelman R."/>
            <person name="Mlenga V."/>
            <person name="Montmayeur A."/>
            <person name="Mulrain L."/>
            <person name="Navidi A."/>
            <person name="Naylor J."/>
            <person name="Negash T."/>
            <person name="Nguyen T."/>
            <person name="Nguyen N."/>
            <person name="Nicol R."/>
            <person name="Norbu C."/>
            <person name="Norbu N."/>
            <person name="Novod N."/>
            <person name="O'Neill B."/>
            <person name="Osman S."/>
            <person name="Markiewicz E."/>
            <person name="Oyono O.L."/>
            <person name="Patti C."/>
            <person name="Phunkhang P."/>
            <person name="Pierre F."/>
            <person name="Priest M."/>
            <person name="Raghuraman S."/>
            <person name="Rege F."/>
            <person name="Reyes R."/>
            <person name="Rise C."/>
            <person name="Rogov P."/>
            <person name="Ross K."/>
            <person name="Ryan E."/>
            <person name="Settipalli S."/>
            <person name="Shea T."/>
            <person name="Sherpa N."/>
            <person name="Shi L."/>
            <person name="Shih D."/>
            <person name="Sparrow T."/>
            <person name="Spaulding J."/>
            <person name="Stalker J."/>
            <person name="Stange-Thomann N."/>
            <person name="Stavropoulos S."/>
            <person name="Stone C."/>
            <person name="Strader C."/>
            <person name="Tesfaye S."/>
            <person name="Thomson T."/>
            <person name="Thoulutsang Y."/>
            <person name="Thoulutsang D."/>
            <person name="Topham K."/>
            <person name="Topping I."/>
            <person name="Tsamla T."/>
            <person name="Vassiliev H."/>
            <person name="Vo A."/>
            <person name="Wangchuk T."/>
            <person name="Wangdi T."/>
            <person name="Weiand M."/>
            <person name="Wilkinson J."/>
            <person name="Wilson A."/>
            <person name="Yadav S."/>
            <person name="Young G."/>
            <person name="Yu Q."/>
            <person name="Zembek L."/>
            <person name="Zhong D."/>
            <person name="Zimmer A."/>
            <person name="Zwirko Z."/>
            <person name="Jaffe D.B."/>
            <person name="Alvarez P."/>
            <person name="Brockman W."/>
            <person name="Butler J."/>
            <person name="Chin C."/>
            <person name="Gnerre S."/>
            <person name="Grabherr M."/>
            <person name="Kleber M."/>
            <person name="Mauceli E."/>
            <person name="MacCallum I."/>
        </authorList>
    </citation>
    <scope>NUCLEOTIDE SEQUENCE [LARGE SCALE GENOMIC DNA]</scope>
    <source>
        <strain evidence="4">Tucson 15081-1352.22</strain>
    </source>
</reference>
<evidence type="ECO:0000256" key="1">
    <source>
        <dbReference type="SAM" id="MobiDB-lite"/>
    </source>
</evidence>
<feature type="region of interest" description="Disordered" evidence="1">
    <location>
        <begin position="38"/>
        <end position="70"/>
    </location>
</feature>
<evidence type="ECO:0000313" key="3">
    <source>
        <dbReference type="EMBL" id="EDW07324.1"/>
    </source>
</evidence>
<dbReference type="AlphaFoldDB" id="B4L446"/>
<keyword evidence="4" id="KW-1185">Reference proteome</keyword>
<dbReference type="EMBL" id="CH933810">
    <property type="protein sequence ID" value="EDW07324.1"/>
    <property type="molecule type" value="Genomic_DNA"/>
</dbReference>